<gene>
    <name evidence="11" type="ORF">EIN_047400</name>
</gene>
<dbReference type="GO" id="GO:0000422">
    <property type="term" value="P:autophagy of mitochondrion"/>
    <property type="evidence" value="ECO:0007669"/>
    <property type="project" value="TreeGrafter"/>
</dbReference>
<evidence type="ECO:0000256" key="7">
    <source>
        <dbReference type="ARBA" id="ARBA00023006"/>
    </source>
</evidence>
<dbReference type="PANTHER" id="PTHR13038">
    <property type="entry name" value="APG9 AUTOPHAGY 9"/>
    <property type="match status" value="1"/>
</dbReference>
<keyword evidence="7" id="KW-0072">Autophagy</keyword>
<name>A0A0A1UG60_ENTIV</name>
<keyword evidence="4" id="KW-0813">Transport</keyword>
<feature type="transmembrane region" description="Helical" evidence="10">
    <location>
        <begin position="104"/>
        <end position="122"/>
    </location>
</feature>
<protein>
    <recommendedName>
        <fullName evidence="3">Autophagy-related protein 9</fullName>
    </recommendedName>
</protein>
<keyword evidence="5 10" id="KW-0812">Transmembrane</keyword>
<evidence type="ECO:0000256" key="1">
    <source>
        <dbReference type="ARBA" id="ARBA00004511"/>
    </source>
</evidence>
<dbReference type="GO" id="GO:0005776">
    <property type="term" value="C:autophagosome"/>
    <property type="evidence" value="ECO:0007669"/>
    <property type="project" value="TreeGrafter"/>
</dbReference>
<keyword evidence="8" id="KW-0445">Lipid transport</keyword>
<dbReference type="OMA" id="RYSQNTE"/>
<dbReference type="OrthoDB" id="28485at2759"/>
<dbReference type="RefSeq" id="XP_004261218.1">
    <property type="nucleotide sequence ID" value="XM_004261170.1"/>
</dbReference>
<sequence>MEPLNGDEYTLIEKLEEESTSTVKCPEQSFQWFYKLWRVQGYFNLVITKLYPIIQTVVILMLLAFLIYIDYGKVVGYPLKTMTKEDGSLPKFSDFFKADLLKNVIFFFVFIVAFCSIVRYSYKIYKMTKDPRLIAARKFFGRKEILSYGGDWERVKSVFRFEEEKDNECEDGTVASSVLMSSVTLETAMIDDSIILETEKHEPTEMKEVKDVKNKSDANNQLDTKEAFIDDDGLHTTGGDGFVTKTEDENLFVKYCTLRSNLLSRYVIENETGMRGRSKYLYRIIQDIYFPPKDFDFYKSLSSQENPNYQRNYNCWKSRVEKRKKYYLRWHSSLFVIISATYNLLILLLRYFGMLLTPSSLTDNTWTPYAKNALRRNNSLPHETETLFGAAKEVIEGLIELTPVNQFKRACMRNLSSVVVVVFVVFFTMNMRNEFIICGVSSALVCNILLTASVMCYGLSNKKIYTKTFHEAEEEINHMFPQIRTMIGREQQQGDITKYIKSKLYVDFYEFFLRELLAPFVVNENIKNFSENEVLKEVQTKVIAESVK</sequence>
<evidence type="ECO:0000256" key="4">
    <source>
        <dbReference type="ARBA" id="ARBA00022448"/>
    </source>
</evidence>
<keyword evidence="9 10" id="KW-0472">Membrane</keyword>
<evidence type="ECO:0000256" key="2">
    <source>
        <dbReference type="ARBA" id="ARBA00006185"/>
    </source>
</evidence>
<dbReference type="GO" id="GO:0006869">
    <property type="term" value="P:lipid transport"/>
    <property type="evidence" value="ECO:0007669"/>
    <property type="project" value="UniProtKB-KW"/>
</dbReference>
<comment type="similarity">
    <text evidence="2">Belongs to the ATG9 family.</text>
</comment>
<dbReference type="GO" id="GO:0061709">
    <property type="term" value="P:reticulophagy"/>
    <property type="evidence" value="ECO:0007669"/>
    <property type="project" value="TreeGrafter"/>
</dbReference>
<dbReference type="GeneID" id="14893433"/>
<dbReference type="EMBL" id="KB206215">
    <property type="protein sequence ID" value="ELP94447.1"/>
    <property type="molecule type" value="Genomic_DNA"/>
</dbReference>
<comment type="subcellular location">
    <subcellularLocation>
        <location evidence="1">Preautophagosomal structure membrane</location>
        <topology evidence="1">Multi-pass membrane protein</topology>
    </subcellularLocation>
</comment>
<feature type="transmembrane region" description="Helical" evidence="10">
    <location>
        <begin position="436"/>
        <end position="460"/>
    </location>
</feature>
<dbReference type="GO" id="GO:0034727">
    <property type="term" value="P:piecemeal microautophagy of the nucleus"/>
    <property type="evidence" value="ECO:0007669"/>
    <property type="project" value="TreeGrafter"/>
</dbReference>
<dbReference type="InterPro" id="IPR007241">
    <property type="entry name" value="Autophagy-rel_prot_9"/>
</dbReference>
<dbReference type="VEuPathDB" id="AmoebaDB:EIN_047400"/>
<proteinExistence type="inferred from homology"/>
<dbReference type="AlphaFoldDB" id="A0A0A1UG60"/>
<evidence type="ECO:0000313" key="11">
    <source>
        <dbReference type="EMBL" id="ELP94447.1"/>
    </source>
</evidence>
<dbReference type="PANTHER" id="PTHR13038:SF10">
    <property type="entry name" value="AUTOPHAGY-RELATED PROTEIN 9"/>
    <property type="match status" value="1"/>
</dbReference>
<keyword evidence="12" id="KW-1185">Reference proteome</keyword>
<evidence type="ECO:0000256" key="3">
    <source>
        <dbReference type="ARBA" id="ARBA00018074"/>
    </source>
</evidence>
<evidence type="ECO:0000256" key="10">
    <source>
        <dbReference type="SAM" id="Phobius"/>
    </source>
</evidence>
<feature type="transmembrane region" description="Helical" evidence="10">
    <location>
        <begin position="327"/>
        <end position="352"/>
    </location>
</feature>
<dbReference type="GO" id="GO:0034045">
    <property type="term" value="C:phagophore assembly site membrane"/>
    <property type="evidence" value="ECO:0007669"/>
    <property type="project" value="UniProtKB-SubCell"/>
</dbReference>
<dbReference type="Proteomes" id="UP000014680">
    <property type="component" value="Unassembled WGS sequence"/>
</dbReference>
<dbReference type="KEGG" id="eiv:EIN_047400"/>
<keyword evidence="6 10" id="KW-1133">Transmembrane helix</keyword>
<evidence type="ECO:0000256" key="6">
    <source>
        <dbReference type="ARBA" id="ARBA00022989"/>
    </source>
</evidence>
<dbReference type="GO" id="GO:0034497">
    <property type="term" value="P:protein localization to phagophore assembly site"/>
    <property type="evidence" value="ECO:0007669"/>
    <property type="project" value="TreeGrafter"/>
</dbReference>
<feature type="transmembrane region" description="Helical" evidence="10">
    <location>
        <begin position="50"/>
        <end position="69"/>
    </location>
</feature>
<evidence type="ECO:0000256" key="9">
    <source>
        <dbReference type="ARBA" id="ARBA00023136"/>
    </source>
</evidence>
<accession>A0A0A1UG60</accession>
<evidence type="ECO:0000256" key="8">
    <source>
        <dbReference type="ARBA" id="ARBA00023055"/>
    </source>
</evidence>
<organism evidence="11 12">
    <name type="scientific">Entamoeba invadens IP1</name>
    <dbReference type="NCBI Taxonomy" id="370355"/>
    <lineage>
        <taxon>Eukaryota</taxon>
        <taxon>Amoebozoa</taxon>
        <taxon>Evosea</taxon>
        <taxon>Archamoebae</taxon>
        <taxon>Mastigamoebida</taxon>
        <taxon>Entamoebidae</taxon>
        <taxon>Entamoeba</taxon>
    </lineage>
</organism>
<evidence type="ECO:0000256" key="5">
    <source>
        <dbReference type="ARBA" id="ARBA00022692"/>
    </source>
</evidence>
<reference evidence="11 12" key="1">
    <citation type="submission" date="2012-10" db="EMBL/GenBank/DDBJ databases">
        <authorList>
            <person name="Zafar N."/>
            <person name="Inman J."/>
            <person name="Hall N."/>
            <person name="Lorenzi H."/>
            <person name="Caler E."/>
        </authorList>
    </citation>
    <scope>NUCLEOTIDE SEQUENCE [LARGE SCALE GENOMIC DNA]</scope>
    <source>
        <strain evidence="11 12">IP1</strain>
    </source>
</reference>
<evidence type="ECO:0000313" key="12">
    <source>
        <dbReference type="Proteomes" id="UP000014680"/>
    </source>
</evidence>